<keyword evidence="2" id="KW-0732">Signal</keyword>
<dbReference type="Proteomes" id="UP000758652">
    <property type="component" value="Unassembled WGS sequence"/>
</dbReference>
<dbReference type="EMBL" id="JADCKL010000008">
    <property type="protein sequence ID" value="MBE5063623.1"/>
    <property type="molecule type" value="Genomic_DNA"/>
</dbReference>
<dbReference type="PROSITE" id="PS51257">
    <property type="entry name" value="PROKAR_LIPOPROTEIN"/>
    <property type="match status" value="1"/>
</dbReference>
<accession>A0ABR9RKX5</accession>
<dbReference type="InterPro" id="IPR038765">
    <property type="entry name" value="Papain-like_cys_pep_sf"/>
</dbReference>
<gene>
    <name evidence="4" type="ORF">INF30_10150</name>
</gene>
<keyword evidence="1" id="KW-0812">Transmembrane</keyword>
<reference evidence="4 5" key="1">
    <citation type="submission" date="2020-10" db="EMBL/GenBank/DDBJ databases">
        <title>ChiBAC.</title>
        <authorList>
            <person name="Zenner C."/>
            <person name="Hitch T.C.A."/>
            <person name="Clavel T."/>
        </authorList>
    </citation>
    <scope>NUCLEOTIDE SEQUENCE [LARGE SCALE GENOMIC DNA]</scope>
    <source>
        <strain evidence="4 5">DSM 108991</strain>
    </source>
</reference>
<organism evidence="4 5">
    <name type="scientific">Claveliimonas monacensis</name>
    <dbReference type="NCBI Taxonomy" id="2779351"/>
    <lineage>
        <taxon>Bacteria</taxon>
        <taxon>Bacillati</taxon>
        <taxon>Bacillota</taxon>
        <taxon>Clostridia</taxon>
        <taxon>Lachnospirales</taxon>
        <taxon>Lachnospiraceae</taxon>
        <taxon>Claveliimonas</taxon>
    </lineage>
</organism>
<comment type="caution">
    <text evidence="4">The sequence shown here is derived from an EMBL/GenBank/DDBJ whole genome shotgun (WGS) entry which is preliminary data.</text>
</comment>
<dbReference type="Pfam" id="PF16640">
    <property type="entry name" value="Big_3_5"/>
    <property type="match status" value="1"/>
</dbReference>
<dbReference type="Gene3D" id="2.60.40.10">
    <property type="entry name" value="Immunoglobulins"/>
    <property type="match status" value="1"/>
</dbReference>
<keyword evidence="5" id="KW-1185">Reference proteome</keyword>
<proteinExistence type="predicted"/>
<evidence type="ECO:0000259" key="3">
    <source>
        <dbReference type="PROSITE" id="PS50853"/>
    </source>
</evidence>
<dbReference type="SUPFAM" id="SSF54001">
    <property type="entry name" value="Cysteine proteinases"/>
    <property type="match status" value="1"/>
</dbReference>
<evidence type="ECO:0000256" key="1">
    <source>
        <dbReference type="SAM" id="Phobius"/>
    </source>
</evidence>
<dbReference type="InterPro" id="IPR032109">
    <property type="entry name" value="Big_3_5"/>
</dbReference>
<feature type="transmembrane region" description="Helical" evidence="1">
    <location>
        <begin position="1710"/>
        <end position="1730"/>
    </location>
</feature>
<sequence>MRGRRRRILAFVLSAALACSMMPFSASTVSAEEPAQEQDTEILTETGVIVPEDPGLPDNEELLDGYVMNILGLNSGISTLANYGDKVLNDSEKAIYNKLKDEIKKIAADGGSTEIGIDLALSWTSEELGSQTVEQALSTSMGKIMDVLLVDCPYELYWFDKTDRSAFSYSYYRPAEGETSVRVAEISFAVASAYRLDGARYTVNGTEAKSAVAAASKAQEIVTKYKDASDYQKLLGYKKEICKLTDYNHGAADNAGTPYGDPWQLVYVFDGDKDTTVVCEGYAKAFQYLCDLTKFDTSSIVCYTITGIMEGGTGAGGHMWNIVTMPDGQNYLVDVTNSDDGTIGSDGTLFLAGSGGSVNAGYSFGTGLNMITYNYDSDTTSLYGVGTDSILNLASKDYDPNEAIPLSVQLESTEVAYGTDIKLNVRGDARKEAVVVSCGNKELAHYSIMNGGSVDISINTLEKGLAPAEEQGDSGNSYRKEYTLTVKYQDGSDTEEVAVGVDYYTDESNPTAYSPTEQSEDYWYKSDVVLQPPQGYSIADTANAGTKWGNEITVVGEGEIFKTYYLRNLNTGAIVRGYAKFSIDKTAPTGLKADVSVQDTSATVTASANDTLSDIKSYSLAYNSGGSSAPNIADQGNGKFAITGMEPQTEYQFTLTVTDKADNTESIPVAVSTSGKLSLAGAVVTVTGADGYVYDGTEKVVSKGDVSVTLNGETVPEAEYEVSFGDDLISAGTVTVTVTANDNSKKYTGTAEGSFEIAKRDVTITAQDQTITYGENIDEDMKQVEADGLAEGDAVVSVKLSADTSKVTDNGVITVADAEIQNAAKSDVTGNYNITYIPGKLTVEKAQSSIAFADTYQTTKDYDTKPFAVPTEKELEIKGASYEDVVFTWYESTENTALQGAPVDAGTYVLKASIPDSENTTASRAETTIEIQKITIKDSEQFAFPDWPESGYVYDGTAKEPAVVVWIDKEKTVQLPAEEYTVEYVNNVNAGNGAQVVIKSTEYSKNCTIDYTKLFSISPASTSIRLDVPETAVYGEDISLVAVLTGISETDMPTGSVTFTVDQKEYTVDIVNGRAVLPAEKLSGIPAGDYAVAVSYPGKGNYAGAKAEGTLSVQKADPDVGTVTCANDVLYTSTSWKDVQLQMTGSAKGTLSLNETTLQAGTESYTWTFVPKDTDNYNSVTGSIELTVQAVTVDRIEVSGKLEQTEYVYGDTVDLAGVTVTAVYVNGDRKVLTDNEMEIRYEHGAFLWSGDTSVTVAYTEAGETHTAKIDGLTVSEKTVEEPDIRLAIPEGGYIYDGTEKEPAVTVYAGGLLIPDSEYTVTYENNVNAGEAKVIVTDREGGNFIVNGTASFEIGKAAQAVLAITGMPAGTISYGDVFTLQTSGGSGEGKVTWEVTEGTEFAAISEDGTVTVKGVGPVTVKAVKAADQNYAEAYAVWSFDAGKANPDVGDVSYNGETLYSTDDPTGVQLDKTGEAAGTLKLADGTVFEPDRTEYVWVFIPEDTEHYNEVSGTIDLAIQANPPAAMKITGTPDRSGYSYGDPFDPTGLTVEITYKNGLVRTIPASALGIVYEQGSFLAVGDESVTVTYAHDGEEVSAVITGLTVTEKKVADPTVELEKDTYIYDGTAKKPGVTVKDGSTVIPADEYTVTYTDNVSVGTASVTITDNEGGNYEIAEKTVTFRIVAKEQSGGQNGSQTGTGGDKAVKTGDSTGIMLWLMLAAVSGFSVAGAYAWRKRRRV</sequence>
<evidence type="ECO:0000313" key="4">
    <source>
        <dbReference type="EMBL" id="MBE5063623.1"/>
    </source>
</evidence>
<name>A0ABR9RKX5_9FIRM</name>
<feature type="domain" description="Fibronectin type-III" evidence="3">
    <location>
        <begin position="587"/>
        <end position="676"/>
    </location>
</feature>
<evidence type="ECO:0000256" key="2">
    <source>
        <dbReference type="SAM" id="SignalP"/>
    </source>
</evidence>
<dbReference type="Pfam" id="PF00041">
    <property type="entry name" value="fn3"/>
    <property type="match status" value="1"/>
</dbReference>
<dbReference type="Gene3D" id="2.60.40.3630">
    <property type="match status" value="2"/>
</dbReference>
<keyword evidence="1" id="KW-1133">Transmembrane helix</keyword>
<protein>
    <submittedName>
        <fullName evidence="4">Ig-like domain repeat protein</fullName>
    </submittedName>
</protein>
<evidence type="ECO:0000313" key="5">
    <source>
        <dbReference type="Proteomes" id="UP000758652"/>
    </source>
</evidence>
<dbReference type="InterPro" id="IPR013783">
    <property type="entry name" value="Ig-like_fold"/>
</dbReference>
<dbReference type="InterPro" id="IPR003961">
    <property type="entry name" value="FN3_dom"/>
</dbReference>
<dbReference type="PROSITE" id="PS50853">
    <property type="entry name" value="FN3"/>
    <property type="match status" value="1"/>
</dbReference>
<feature type="chain" id="PRO_5047485469" evidence="2">
    <location>
        <begin position="32"/>
        <end position="1736"/>
    </location>
</feature>
<dbReference type="RefSeq" id="WP_226395118.1">
    <property type="nucleotide sequence ID" value="NZ_JADCKL010000008.1"/>
</dbReference>
<feature type="signal peptide" evidence="2">
    <location>
        <begin position="1"/>
        <end position="31"/>
    </location>
</feature>
<keyword evidence="1" id="KW-0472">Membrane</keyword>